<feature type="transmembrane region" description="Helical" evidence="9">
    <location>
        <begin position="198"/>
        <end position="220"/>
    </location>
</feature>
<evidence type="ECO:0000313" key="11">
    <source>
        <dbReference type="Proteomes" id="UP000673375"/>
    </source>
</evidence>
<dbReference type="PANTHER" id="PTHR32502">
    <property type="entry name" value="N-ACETYLGALACTOSAMINE PERMEASE II COMPONENT-RELATED"/>
    <property type="match status" value="1"/>
</dbReference>
<evidence type="ECO:0000313" key="10">
    <source>
        <dbReference type="EMBL" id="MBP1044765.1"/>
    </source>
</evidence>
<dbReference type="EMBL" id="JAEDXU010000001">
    <property type="protein sequence ID" value="MBP1044765.1"/>
    <property type="molecule type" value="Genomic_DNA"/>
</dbReference>
<organism evidence="10 11">
    <name type="scientific">Enterococcus larvae</name>
    <dbReference type="NCBI Taxonomy" id="2794352"/>
    <lineage>
        <taxon>Bacteria</taxon>
        <taxon>Bacillati</taxon>
        <taxon>Bacillota</taxon>
        <taxon>Bacilli</taxon>
        <taxon>Lactobacillales</taxon>
        <taxon>Enterococcaceae</taxon>
        <taxon>Enterococcus</taxon>
    </lineage>
</organism>
<evidence type="ECO:0000256" key="3">
    <source>
        <dbReference type="ARBA" id="ARBA00022475"/>
    </source>
</evidence>
<keyword evidence="6 9" id="KW-0812">Transmembrane</keyword>
<dbReference type="Pfam" id="PF03613">
    <property type="entry name" value="EIID-AGA"/>
    <property type="match status" value="1"/>
</dbReference>
<keyword evidence="11" id="KW-1185">Reference proteome</keyword>
<accession>A0ABS4CEE9</accession>
<keyword evidence="3" id="KW-1003">Cell membrane</keyword>
<evidence type="ECO:0000256" key="6">
    <source>
        <dbReference type="ARBA" id="ARBA00022692"/>
    </source>
</evidence>
<evidence type="ECO:0000256" key="2">
    <source>
        <dbReference type="ARBA" id="ARBA00022448"/>
    </source>
</evidence>
<dbReference type="NCBIfam" id="TIGR00828">
    <property type="entry name" value="EIID-AGA"/>
    <property type="match status" value="1"/>
</dbReference>
<dbReference type="InterPro" id="IPR004704">
    <property type="entry name" value="PTS_IID_man"/>
</dbReference>
<protein>
    <submittedName>
        <fullName evidence="10">PTS mannose transporter subunit IID</fullName>
    </submittedName>
</protein>
<comment type="subcellular location">
    <subcellularLocation>
        <location evidence="1">Cell membrane</location>
        <topology evidence="1">Multi-pass membrane protein</topology>
    </subcellularLocation>
</comment>
<evidence type="ECO:0000256" key="1">
    <source>
        <dbReference type="ARBA" id="ARBA00004651"/>
    </source>
</evidence>
<evidence type="ECO:0000256" key="7">
    <source>
        <dbReference type="ARBA" id="ARBA00022989"/>
    </source>
</evidence>
<evidence type="ECO:0000256" key="5">
    <source>
        <dbReference type="ARBA" id="ARBA00022683"/>
    </source>
</evidence>
<sequence>METANTAVNTEKQTQSLITKKDLMTTFVFSNFQQASFNYERIHALAFCVDMIPTIKRVYKTKEEQAEALKRHLTFFNTTPAVCGPVIGVTIAMEEARASGADIDDGTINSLKVGLMGPLAGVGDPLVWGTLRPITAAVGASLALSGSVLGPLFFFVAFNLVRLSMKWFGLTYGFRKGLDIVQDLSGNLLQKLTEGATILGLFIMGVLVTKWTTINIPLVVSETPGADGETIVTTVQNILDDLVPGLLALGLTLLMMKLLKKKVSPILLIFILFAVGIAGYGLGILQ</sequence>
<dbReference type="PANTHER" id="PTHR32502:SF5">
    <property type="entry name" value="N-ACETYLGALACTOSAMINE PERMEASE IID COMPONENT-RELATED"/>
    <property type="match status" value="1"/>
</dbReference>
<keyword evidence="8 9" id="KW-0472">Membrane</keyword>
<dbReference type="InterPro" id="IPR050303">
    <property type="entry name" value="GatZ_KbaZ_carbometab"/>
</dbReference>
<proteinExistence type="predicted"/>
<dbReference type="RefSeq" id="WP_209555567.1">
    <property type="nucleotide sequence ID" value="NZ_JAEDXU010000001.1"/>
</dbReference>
<keyword evidence="7 9" id="KW-1133">Transmembrane helix</keyword>
<feature type="transmembrane region" description="Helical" evidence="9">
    <location>
        <begin position="134"/>
        <end position="161"/>
    </location>
</feature>
<feature type="transmembrane region" description="Helical" evidence="9">
    <location>
        <begin position="266"/>
        <end position="285"/>
    </location>
</feature>
<evidence type="ECO:0000256" key="8">
    <source>
        <dbReference type="ARBA" id="ARBA00023136"/>
    </source>
</evidence>
<keyword evidence="5" id="KW-0598">Phosphotransferase system</keyword>
<keyword evidence="2" id="KW-0813">Transport</keyword>
<comment type="caution">
    <text evidence="10">The sequence shown here is derived from an EMBL/GenBank/DDBJ whole genome shotgun (WGS) entry which is preliminary data.</text>
</comment>
<dbReference type="Proteomes" id="UP000673375">
    <property type="component" value="Unassembled WGS sequence"/>
</dbReference>
<name>A0ABS4CEE9_9ENTE</name>
<dbReference type="PROSITE" id="PS51108">
    <property type="entry name" value="PTS_EIID"/>
    <property type="match status" value="1"/>
</dbReference>
<evidence type="ECO:0000256" key="4">
    <source>
        <dbReference type="ARBA" id="ARBA00022597"/>
    </source>
</evidence>
<dbReference type="NCBIfam" id="NF008315">
    <property type="entry name" value="PRK11103.1"/>
    <property type="match status" value="1"/>
</dbReference>
<reference evidence="10 11" key="1">
    <citation type="submission" date="2020-12" db="EMBL/GenBank/DDBJ databases">
        <title>Vagococcus allomyrinae sp. nov. and Enterococcus lavae sp. nov., isolated from the larvae of Allomyrina dichotoma.</title>
        <authorList>
            <person name="Lee S.D."/>
        </authorList>
    </citation>
    <scope>NUCLEOTIDE SEQUENCE [LARGE SCALE GENOMIC DNA]</scope>
    <source>
        <strain evidence="10 11">BWM-S5</strain>
    </source>
</reference>
<evidence type="ECO:0000256" key="9">
    <source>
        <dbReference type="SAM" id="Phobius"/>
    </source>
</evidence>
<gene>
    <name evidence="10" type="primary">manZ</name>
    <name evidence="10" type="ORF">I6N96_00625</name>
</gene>
<keyword evidence="4" id="KW-0762">Sugar transport</keyword>